<protein>
    <submittedName>
        <fullName evidence="1">Uncharacterized protein</fullName>
    </submittedName>
</protein>
<dbReference type="Proteomes" id="UP000249061">
    <property type="component" value="Unassembled WGS sequence"/>
</dbReference>
<sequence>MLALVCCVSLVAHAELPEKSKWSWSVVSGGGSSSRFLWLIEAPAPARKAREWWTVQTGARREDGRMPLTFTVRRGDATRKSEFEVWNENGVALYAEAAAKNSGGELAVTRTSPPRVLSMERVPCESKLLGHFDATCSGLPGGPLHQPELPLVVVVSRDKDHTGETLASLALGLVTAGIIIPGSSDTSVVARMDPPPTPRLEKTLDTWRTGPRTKAALDRLKLADEVDAETLGALLVLSRTPSLDVVVALTARAPELDRWPLLRLARQTVDDDVLLTRAVARLRAADALHAATTTERLELQASALVSVEPALARGVEGLLAGVMPNLEAVAAGNAPLDAASLQSLQTASLAPGEGAALVALMSPAARKKSFATFLERLPDEEGLAVFARVAQAETSDGKVALLKKVPAWVDRLVRNGHGEDVLELLPFDTQRVALLEGVRARAKQEELPALLFTGLRGMSFDAGRLSLLRNWKATTTLTAAQRVEVLDVIRTDPELSAAARELVVDLEPTERRALVFEWLKRCTRDGARLEAVQDFLPTLSRSEARAFLAQTGFDEGKQRALPVLLPRVAENERVDFFVDCVTSMTFDDARLEALSSPDAPKLNAEQKKRVLGSFHFKRDKAEALLK</sequence>
<gene>
    <name evidence="1" type="ORF">DI536_22555</name>
</gene>
<dbReference type="AlphaFoldDB" id="A0A2W5TDA2"/>
<proteinExistence type="predicted"/>
<comment type="caution">
    <text evidence="1">The sequence shown here is derived from an EMBL/GenBank/DDBJ whole genome shotgun (WGS) entry which is preliminary data.</text>
</comment>
<accession>A0A2W5TDA2</accession>
<evidence type="ECO:0000313" key="1">
    <source>
        <dbReference type="EMBL" id="PZR09365.1"/>
    </source>
</evidence>
<evidence type="ECO:0000313" key="2">
    <source>
        <dbReference type="Proteomes" id="UP000249061"/>
    </source>
</evidence>
<name>A0A2W5TDA2_9BACT</name>
<reference evidence="1 2" key="1">
    <citation type="submission" date="2017-08" db="EMBL/GenBank/DDBJ databases">
        <title>Infants hospitalized years apart are colonized by the same room-sourced microbial strains.</title>
        <authorList>
            <person name="Brooks B."/>
            <person name="Olm M.R."/>
            <person name="Firek B.A."/>
            <person name="Baker R."/>
            <person name="Thomas B.C."/>
            <person name="Morowitz M.J."/>
            <person name="Banfield J.F."/>
        </authorList>
    </citation>
    <scope>NUCLEOTIDE SEQUENCE [LARGE SCALE GENOMIC DNA]</scope>
    <source>
        <strain evidence="1">S2_003_000_R2_14</strain>
    </source>
</reference>
<dbReference type="EMBL" id="QFQP01000021">
    <property type="protein sequence ID" value="PZR09365.1"/>
    <property type="molecule type" value="Genomic_DNA"/>
</dbReference>
<organism evidence="1 2">
    <name type="scientific">Archangium gephyra</name>
    <dbReference type="NCBI Taxonomy" id="48"/>
    <lineage>
        <taxon>Bacteria</taxon>
        <taxon>Pseudomonadati</taxon>
        <taxon>Myxococcota</taxon>
        <taxon>Myxococcia</taxon>
        <taxon>Myxococcales</taxon>
        <taxon>Cystobacterineae</taxon>
        <taxon>Archangiaceae</taxon>
        <taxon>Archangium</taxon>
    </lineage>
</organism>